<evidence type="ECO:0000313" key="3">
    <source>
        <dbReference type="Proteomes" id="UP000461768"/>
    </source>
</evidence>
<dbReference type="Proteomes" id="UP000461768">
    <property type="component" value="Unassembled WGS sequence"/>
</dbReference>
<comment type="caution">
    <text evidence="2">The sequence shown here is derived from an EMBL/GenBank/DDBJ whole genome shotgun (WGS) entry which is preliminary data.</text>
</comment>
<protein>
    <recommendedName>
        <fullName evidence="4">Pilus assembly protein</fullName>
    </recommendedName>
</protein>
<reference evidence="2 3" key="2">
    <citation type="submission" date="2020-02" db="EMBL/GenBank/DDBJ databases">
        <title>Candidatus Galacturonibacter soehngenii shows hetero-acetogenic catabolism of galacturonic acid but lacks a canonical carbon monoxide dehydrogenase/acetyl-CoA synthase complex.</title>
        <authorList>
            <person name="Diender M."/>
            <person name="Stouten G.R."/>
            <person name="Petersen J.F."/>
            <person name="Nielsen P.H."/>
            <person name="Dueholm M.S."/>
            <person name="Pronk J.T."/>
            <person name="Van Loosdrecht M.C.M."/>
        </authorList>
    </citation>
    <scope>NUCLEOTIDE SEQUENCE [LARGE SCALE GENOMIC DNA]</scope>
    <source>
        <strain evidence="2">GalUA</strain>
    </source>
</reference>
<keyword evidence="1" id="KW-1133">Transmembrane helix</keyword>
<sequence length="304" mass="34576">MPFQNHKNTNYNQTYNSLHTLHILSSPNDKKSTKTERVSSFISQKASLTVEAAMVLPIFIFAICFMMYFTEIVKIQAEVGNELYKQSKDLALYAYVYERAQSNDIIASGQVENLVSGMLSSLYVKSKITNELGENYFEINHVEGGISLLLSSYMQEEDMIDVVGIYSIKIPFQFFQIDKVRVIQRARIRAWTGYDASNGSDTEEEMVYITQYGSVYHVDISCTHINLSVSQIRETQVSNLRNDSGGKYYECELCGDEQGDGSLFITNTGDRYHKRRDCSGIRRGIIAIPISQIEGRQRCQRCGN</sequence>
<dbReference type="OrthoDB" id="1766790at2"/>
<name>A0A7V7UC04_9FIRM</name>
<dbReference type="EMBL" id="WAGX01000005">
    <property type="protein sequence ID" value="KAB1438633.1"/>
    <property type="molecule type" value="Genomic_DNA"/>
</dbReference>
<gene>
    <name evidence="2" type="ORF">F7O84_13980</name>
</gene>
<reference evidence="2 3" key="1">
    <citation type="submission" date="2019-09" db="EMBL/GenBank/DDBJ databases">
        <authorList>
            <person name="Valk L.C."/>
        </authorList>
    </citation>
    <scope>NUCLEOTIDE SEQUENCE [LARGE SCALE GENOMIC DNA]</scope>
    <source>
        <strain evidence="2">GalUA</strain>
    </source>
</reference>
<evidence type="ECO:0008006" key="4">
    <source>
        <dbReference type="Google" id="ProtNLM"/>
    </source>
</evidence>
<keyword evidence="1" id="KW-0812">Transmembrane</keyword>
<evidence type="ECO:0000313" key="2">
    <source>
        <dbReference type="EMBL" id="KAB1438633.1"/>
    </source>
</evidence>
<proteinExistence type="predicted"/>
<dbReference type="RefSeq" id="WP_151146390.1">
    <property type="nucleotide sequence ID" value="NZ_WAGX01000005.1"/>
</dbReference>
<keyword evidence="1" id="KW-0472">Membrane</keyword>
<keyword evidence="3" id="KW-1185">Reference proteome</keyword>
<evidence type="ECO:0000256" key="1">
    <source>
        <dbReference type="SAM" id="Phobius"/>
    </source>
</evidence>
<dbReference type="AlphaFoldDB" id="A0A7V7UC04"/>
<feature type="transmembrane region" description="Helical" evidence="1">
    <location>
        <begin position="48"/>
        <end position="69"/>
    </location>
</feature>
<accession>A0A7V7UC04</accession>
<organism evidence="2 3">
    <name type="scientific">Candidatus Galacturonatibacter soehngenii</name>
    <dbReference type="NCBI Taxonomy" id="2307010"/>
    <lineage>
        <taxon>Bacteria</taxon>
        <taxon>Bacillati</taxon>
        <taxon>Bacillota</taxon>
        <taxon>Clostridia</taxon>
        <taxon>Lachnospirales</taxon>
        <taxon>Lachnospiraceae</taxon>
        <taxon>Candidatus Galacturonatibacter</taxon>
    </lineage>
</organism>